<dbReference type="EMBL" id="JBFOHL010000009">
    <property type="protein sequence ID" value="MEW9624873.1"/>
    <property type="molecule type" value="Genomic_DNA"/>
</dbReference>
<dbReference type="SUPFAM" id="SSF52038">
    <property type="entry name" value="Barstar-related"/>
    <property type="match status" value="1"/>
</dbReference>
<comment type="similarity">
    <text evidence="1">Belongs to the barstar family.</text>
</comment>
<protein>
    <submittedName>
        <fullName evidence="3">Barstar family protein</fullName>
    </submittedName>
</protein>
<feature type="domain" description="Barstar (barnase inhibitor)" evidence="2">
    <location>
        <begin position="40"/>
        <end position="133"/>
    </location>
</feature>
<accession>A0ABV3QQJ0</accession>
<dbReference type="Proteomes" id="UP001556170">
    <property type="component" value="Unassembled WGS sequence"/>
</dbReference>
<evidence type="ECO:0000256" key="1">
    <source>
        <dbReference type="ARBA" id="ARBA00006845"/>
    </source>
</evidence>
<dbReference type="Pfam" id="PF01337">
    <property type="entry name" value="Barstar"/>
    <property type="match status" value="1"/>
</dbReference>
<evidence type="ECO:0000313" key="4">
    <source>
        <dbReference type="Proteomes" id="UP001556170"/>
    </source>
</evidence>
<proteinExistence type="inferred from homology"/>
<dbReference type="InterPro" id="IPR000468">
    <property type="entry name" value="Barstar"/>
</dbReference>
<evidence type="ECO:0000259" key="2">
    <source>
        <dbReference type="Pfam" id="PF01337"/>
    </source>
</evidence>
<reference evidence="3 4" key="1">
    <citation type="submission" date="2024-06" db="EMBL/GenBank/DDBJ databases">
        <authorList>
            <person name="Woo H."/>
        </authorList>
    </citation>
    <scope>NUCLEOTIDE SEQUENCE [LARGE SCALE GENOMIC DNA]</scope>
    <source>
        <strain evidence="3 4">S2-g</strain>
    </source>
</reference>
<name>A0ABV3QQJ0_9GAMM</name>
<keyword evidence="4" id="KW-1185">Reference proteome</keyword>
<dbReference type="Gene3D" id="3.30.370.10">
    <property type="entry name" value="Barstar-like"/>
    <property type="match status" value="1"/>
</dbReference>
<comment type="caution">
    <text evidence="3">The sequence shown here is derived from an EMBL/GenBank/DDBJ whole genome shotgun (WGS) entry which is preliminary data.</text>
</comment>
<sequence>MNVQPLDPDLTRPSQNGVYLVGDTDLARLAANAAREELAVCSTDLAGYRGKAELLQRLAVSLALPADFGHNWDALADCLRDPAWRPAWGHVLLFGHADELHREADGDFDVLLGILDDAATFAQDADRPFFAFLACAFVHERESQTGGHAWPHSSNASPGENT</sequence>
<gene>
    <name evidence="3" type="ORF">ABQJ56_11620</name>
</gene>
<evidence type="ECO:0000313" key="3">
    <source>
        <dbReference type="EMBL" id="MEW9624873.1"/>
    </source>
</evidence>
<organism evidence="3 4">
    <name type="scientific">Rhodanobacter geophilus</name>
    <dbReference type="NCBI Taxonomy" id="3162488"/>
    <lineage>
        <taxon>Bacteria</taxon>
        <taxon>Pseudomonadati</taxon>
        <taxon>Pseudomonadota</taxon>
        <taxon>Gammaproteobacteria</taxon>
        <taxon>Lysobacterales</taxon>
        <taxon>Rhodanobacteraceae</taxon>
        <taxon>Rhodanobacter</taxon>
    </lineage>
</organism>
<dbReference type="CDD" id="cd05141">
    <property type="entry name" value="Barstar_evA4336-like"/>
    <property type="match status" value="1"/>
</dbReference>
<dbReference type="RefSeq" id="WP_367845171.1">
    <property type="nucleotide sequence ID" value="NZ_JBFOHL010000009.1"/>
</dbReference>
<dbReference type="InterPro" id="IPR035905">
    <property type="entry name" value="Barstar-like_sf"/>
</dbReference>